<dbReference type="GO" id="GO:0140662">
    <property type="term" value="F:ATP-dependent protein folding chaperone"/>
    <property type="evidence" value="ECO:0007669"/>
    <property type="project" value="InterPro"/>
</dbReference>
<keyword evidence="7" id="KW-0812">Transmembrane</keyword>
<dbReference type="InterPro" id="IPR043129">
    <property type="entry name" value="ATPase_NBD"/>
</dbReference>
<feature type="transmembrane region" description="Helical" evidence="7">
    <location>
        <begin position="566"/>
        <end position="587"/>
    </location>
</feature>
<gene>
    <name evidence="9" type="ORF">GA0070213_114168</name>
</gene>
<evidence type="ECO:0000256" key="3">
    <source>
        <dbReference type="ARBA" id="ARBA00022840"/>
    </source>
</evidence>
<dbReference type="Gene3D" id="3.90.640.10">
    <property type="entry name" value="Actin, Chain A, domain 4"/>
    <property type="match status" value="1"/>
</dbReference>
<evidence type="ECO:0000256" key="2">
    <source>
        <dbReference type="ARBA" id="ARBA00022741"/>
    </source>
</evidence>
<sequence>MSGQQDGFALAVDLGTSNTVAVLRRPDGTTRPVLVDGHPILPSGVYVDADGQLHVGRDAQRLAQADPAGYEPSPKRRVDEETVELRGRAYRPAELLAATLRAVADSAVAAVGHLPPAVVTHPATWAPARRQVLHDAVELAGWPAAAEHTLAGPIAPGTRLLREPVAAARYYTQVLRRPVPVGGAVAVFDFGGGTLDVAVLRNEGADPWGDSGFQLVATGGLADLGGLDLDAALLGRLGELVRPGHARQWARLTEPATTADRRDRQQLWDNVRGAKEMLSRAMVAPVAVPGVEAAVPLTRADFERLAAPMLARAVAETRDVTAAAGLRPEQLSGLFLVGGSTRVPLVARLLHAELGVAPTVLEQPELPVAEGALTDLPLPRRPGRPTGPAQPVPAPAGASPAGPPAPRGAPDRTVGRDTTVPAAAGADRTAAVGPHGTAVEPGTTAPVGPPGPPGTPADATTAAAGGPHGTLVADPAGPTPPGYAPTSPPPGGSAHPSPGYAPTSPPPGGSAYPSPGYAPTTAPPGGSGHGAPGVPPGRPDAAGVPGAWSSAPAGGAARGGGRRGRWLAAAAGLVVVAVAAATLLWVFRDRHPALDFHTPPELVGTVPVGDERPGAMFTATLGERAYLAWSRPDDRLTVRAVDAATGRKLWEEPTGVSAERWAGIRALPDGVAVLADASGSSTARPLAVLDGDTGEQRWNTSIAGDDEIFLGAGTLVRLDRAGNRLVGLRLDDGRERWTRDNPRSEYGDARTVVVPVGTGAALDGAAHPDGSPLAPWAGEADRLVQVGADRSVRVLAMASGKILRDRGNVADLDDPVAARDDRLYVAENDRGLRLLSYDLGDLGTPDVLYEATDRDSRVKALVTCGKHRACLLEVPGAGADGTRVVTVTEGEGSRHWAAPQATRLVPLGEHLLAERTLPRDSVTLFAPDGEPVLRDRDGTAVRLDAGNLLLFDKEPSGYEDDRVLAGLAVGGKPVEMGKVQQIRSESCSWSTEMLVCGAEKEFRLYRFAG</sequence>
<evidence type="ECO:0000256" key="6">
    <source>
        <dbReference type="SAM" id="MobiDB-lite"/>
    </source>
</evidence>
<dbReference type="OrthoDB" id="3333926at2"/>
<evidence type="ECO:0000256" key="7">
    <source>
        <dbReference type="SAM" id="Phobius"/>
    </source>
</evidence>
<reference evidence="10" key="1">
    <citation type="submission" date="2016-06" db="EMBL/GenBank/DDBJ databases">
        <authorList>
            <person name="Varghese N."/>
            <person name="Submissions Spin"/>
        </authorList>
    </citation>
    <scope>NUCLEOTIDE SEQUENCE [LARGE SCALE GENOMIC DNA]</scope>
    <source>
        <strain evidence="10">DSM 45647</strain>
    </source>
</reference>
<feature type="compositionally biased region" description="Low complexity" evidence="6">
    <location>
        <begin position="456"/>
        <end position="465"/>
    </location>
</feature>
<dbReference type="Proteomes" id="UP000199360">
    <property type="component" value="Unassembled WGS sequence"/>
</dbReference>
<feature type="domain" description="Pyrrolo-quinoline quinone repeat" evidence="8">
    <location>
        <begin position="637"/>
        <end position="756"/>
    </location>
</feature>
<dbReference type="Pfam" id="PF00012">
    <property type="entry name" value="HSP70"/>
    <property type="match status" value="1"/>
</dbReference>
<dbReference type="PROSITE" id="PS01036">
    <property type="entry name" value="HSP70_3"/>
    <property type="match status" value="1"/>
</dbReference>
<keyword evidence="5" id="KW-0143">Chaperone</keyword>
<dbReference type="PANTHER" id="PTHR19375">
    <property type="entry name" value="HEAT SHOCK PROTEIN 70KDA"/>
    <property type="match status" value="1"/>
</dbReference>
<feature type="compositionally biased region" description="Pro residues" evidence="6">
    <location>
        <begin position="477"/>
        <end position="491"/>
    </location>
</feature>
<dbReference type="InterPro" id="IPR013126">
    <property type="entry name" value="Hsp_70_fam"/>
</dbReference>
<evidence type="ECO:0000313" key="9">
    <source>
        <dbReference type="EMBL" id="SCG74750.1"/>
    </source>
</evidence>
<dbReference type="InterPro" id="IPR018181">
    <property type="entry name" value="Heat_shock_70_CS"/>
</dbReference>
<dbReference type="AlphaFoldDB" id="A0A1C5JW14"/>
<keyword evidence="7" id="KW-0472">Membrane</keyword>
<dbReference type="Pfam" id="PF13360">
    <property type="entry name" value="PQQ_2"/>
    <property type="match status" value="1"/>
</dbReference>
<evidence type="ECO:0000256" key="1">
    <source>
        <dbReference type="ARBA" id="ARBA00007381"/>
    </source>
</evidence>
<dbReference type="SUPFAM" id="SSF50998">
    <property type="entry name" value="Quinoprotein alcohol dehydrogenase-like"/>
    <property type="match status" value="1"/>
</dbReference>
<evidence type="ECO:0000259" key="8">
    <source>
        <dbReference type="Pfam" id="PF13360"/>
    </source>
</evidence>
<dbReference type="EMBL" id="FMDM01000014">
    <property type="protein sequence ID" value="SCG74750.1"/>
    <property type="molecule type" value="Genomic_DNA"/>
</dbReference>
<name>A0A1C5JW14_9ACTN</name>
<dbReference type="GO" id="GO:0005524">
    <property type="term" value="F:ATP binding"/>
    <property type="evidence" value="ECO:0007669"/>
    <property type="project" value="UniProtKB-KW"/>
</dbReference>
<keyword evidence="10" id="KW-1185">Reference proteome</keyword>
<feature type="compositionally biased region" description="Low complexity" evidence="6">
    <location>
        <begin position="419"/>
        <end position="434"/>
    </location>
</feature>
<keyword evidence="7" id="KW-1133">Transmembrane helix</keyword>
<protein>
    <submittedName>
        <fullName evidence="9">PQQ-like domain-containing protein</fullName>
    </submittedName>
</protein>
<dbReference type="PRINTS" id="PR00301">
    <property type="entry name" value="HEATSHOCK70"/>
</dbReference>
<evidence type="ECO:0000313" key="10">
    <source>
        <dbReference type="Proteomes" id="UP000199360"/>
    </source>
</evidence>
<comment type="similarity">
    <text evidence="1">Belongs to the heat shock protein 70 family.</text>
</comment>
<dbReference type="InterPro" id="IPR015943">
    <property type="entry name" value="WD40/YVTN_repeat-like_dom_sf"/>
</dbReference>
<proteinExistence type="inferred from homology"/>
<keyword evidence="3" id="KW-0067">ATP-binding</keyword>
<keyword evidence="4" id="KW-0346">Stress response</keyword>
<dbReference type="Gene3D" id="3.30.420.40">
    <property type="match status" value="2"/>
</dbReference>
<dbReference type="InterPro" id="IPR011047">
    <property type="entry name" value="Quinoprotein_ADH-like_sf"/>
</dbReference>
<feature type="compositionally biased region" description="Low complexity" evidence="6">
    <location>
        <begin position="492"/>
        <end position="502"/>
    </location>
</feature>
<dbReference type="SUPFAM" id="SSF53067">
    <property type="entry name" value="Actin-like ATPase domain"/>
    <property type="match status" value="2"/>
</dbReference>
<dbReference type="STRING" id="745366.GA0070213_114168"/>
<feature type="compositionally biased region" description="Low complexity" evidence="6">
    <location>
        <begin position="541"/>
        <end position="555"/>
    </location>
</feature>
<evidence type="ECO:0000256" key="4">
    <source>
        <dbReference type="ARBA" id="ARBA00023016"/>
    </source>
</evidence>
<feature type="compositionally biased region" description="Low complexity" evidence="6">
    <location>
        <begin position="509"/>
        <end position="524"/>
    </location>
</feature>
<evidence type="ECO:0000256" key="5">
    <source>
        <dbReference type="ARBA" id="ARBA00023186"/>
    </source>
</evidence>
<feature type="region of interest" description="Disordered" evidence="6">
    <location>
        <begin position="374"/>
        <end position="561"/>
    </location>
</feature>
<accession>A0A1C5JW14</accession>
<organism evidence="9 10">
    <name type="scientific">Micromonospora humi</name>
    <dbReference type="NCBI Taxonomy" id="745366"/>
    <lineage>
        <taxon>Bacteria</taxon>
        <taxon>Bacillati</taxon>
        <taxon>Actinomycetota</taxon>
        <taxon>Actinomycetes</taxon>
        <taxon>Micromonosporales</taxon>
        <taxon>Micromonosporaceae</taxon>
        <taxon>Micromonospora</taxon>
    </lineage>
</organism>
<keyword evidence="2" id="KW-0547">Nucleotide-binding</keyword>
<dbReference type="Gene3D" id="2.130.10.10">
    <property type="entry name" value="YVTN repeat-like/Quinoprotein amine dehydrogenase"/>
    <property type="match status" value="1"/>
</dbReference>
<dbReference type="RefSeq" id="WP_091069575.1">
    <property type="nucleotide sequence ID" value="NZ_FMDM01000014.1"/>
</dbReference>
<dbReference type="InterPro" id="IPR002372">
    <property type="entry name" value="PQQ_rpt_dom"/>
</dbReference>